<sequence>MKIFIFLFCLLAPFGIKAQEENEVRAVVNSFFAAMYEADSSRLLSLTHKDWKLSTLDSVGQVRNTSTDSFIQSITSAAPGDFKELISQKNISVKDALAIVHTQYQFYYKNKLSHCGENVFILGRIGSTWKILSVTDTREKCIL</sequence>
<dbReference type="Pfam" id="PF12893">
    <property type="entry name" value="Lumazine_bd_2"/>
    <property type="match status" value="1"/>
</dbReference>
<dbReference type="SUPFAM" id="SSF54427">
    <property type="entry name" value="NTF2-like"/>
    <property type="match status" value="1"/>
</dbReference>
<proteinExistence type="predicted"/>
<evidence type="ECO:0000256" key="1">
    <source>
        <dbReference type="SAM" id="SignalP"/>
    </source>
</evidence>
<dbReference type="AlphaFoldDB" id="A0A930YUJ2"/>
<accession>A0A930YUJ2</accession>
<feature type="signal peptide" evidence="1">
    <location>
        <begin position="1"/>
        <end position="18"/>
    </location>
</feature>
<dbReference type="EMBL" id="JADKYY010000002">
    <property type="protein sequence ID" value="MBF5026628.1"/>
    <property type="molecule type" value="Genomic_DNA"/>
</dbReference>
<feature type="chain" id="PRO_5036977114" evidence="1">
    <location>
        <begin position="19"/>
        <end position="143"/>
    </location>
</feature>
<organism evidence="2 3">
    <name type="scientific">Planobacterium oryzisoli</name>
    <dbReference type="NCBI Taxonomy" id="2771435"/>
    <lineage>
        <taxon>Bacteria</taxon>
        <taxon>Pseudomonadati</taxon>
        <taxon>Bacteroidota</taxon>
        <taxon>Flavobacteriia</taxon>
        <taxon>Flavobacteriales</taxon>
        <taxon>Weeksellaceae</taxon>
        <taxon>Chryseobacterium group</taxon>
        <taxon>Chryseobacterium</taxon>
    </lineage>
</organism>
<protein>
    <submittedName>
        <fullName evidence="2">Nuclear transport factor 2 family protein</fullName>
    </submittedName>
</protein>
<evidence type="ECO:0000313" key="2">
    <source>
        <dbReference type="EMBL" id="MBF5026628.1"/>
    </source>
</evidence>
<evidence type="ECO:0000313" key="3">
    <source>
        <dbReference type="Proteomes" id="UP000694480"/>
    </source>
</evidence>
<dbReference type="Proteomes" id="UP000694480">
    <property type="component" value="Unassembled WGS sequence"/>
</dbReference>
<dbReference type="RefSeq" id="WP_194738559.1">
    <property type="nucleotide sequence ID" value="NZ_JADKYY010000002.1"/>
</dbReference>
<name>A0A930YUJ2_9FLAO</name>
<gene>
    <name evidence="2" type="ORF">IC612_02305</name>
</gene>
<dbReference type="Gene3D" id="3.10.450.50">
    <property type="match status" value="1"/>
</dbReference>
<keyword evidence="1" id="KW-0732">Signal</keyword>
<comment type="caution">
    <text evidence="2">The sequence shown here is derived from an EMBL/GenBank/DDBJ whole genome shotgun (WGS) entry which is preliminary data.</text>
</comment>
<reference evidence="2" key="1">
    <citation type="submission" date="2020-11" db="EMBL/GenBank/DDBJ databases">
        <title>Genome seq and assembly of Planobacterium sp.</title>
        <authorList>
            <person name="Chhetri G."/>
        </authorList>
    </citation>
    <scope>NUCLEOTIDE SEQUENCE</scope>
    <source>
        <strain evidence="2">GCR5</strain>
    </source>
</reference>
<keyword evidence="3" id="KW-1185">Reference proteome</keyword>
<dbReference type="InterPro" id="IPR032710">
    <property type="entry name" value="NTF2-like_dom_sf"/>
</dbReference>
<dbReference type="InterPro" id="IPR039437">
    <property type="entry name" value="FrzH/put_lumazine-bd"/>
</dbReference>